<sequence>MLKIDKQIEAIGKVINTNIEKQNLLGRGLASQNVIAQLRNFVEHIALKVYSSGGEIDNSYENIQTALAHIKTKGQLKFLDRFHRLLQITASHYTLDEENSERLMIKYYEYLLRIRIFLKNNFSIDILRNLEDYPLNQDTSLFEYYEKISKKLKEPLSSRNILDYNDRYYIQKIKPFFIEAEIFYEVTFTRAIDRASKFDRTIAFTQHEILHNYAVKLSVSKTHINILGKQMPIQIIDNWEVSIRSCELNNFADLIGEHPKLGGNREYYELMRYIKNSGVILSELMELPEEYFQIVKNSIAEKSNVQHFLKVLDKCRTICQNNLPGANIIKYLLYKVNNRVIKKQRGDQPCDRLSNLILKYGCIPFDEMPFNSSLLNHNPKLFHLLDSIDSSNRQHELFARFIKNNTEMRGMLYTPKKEIEHFENLEELVEKYNNSLYFKHTHRRIETYKGHFFIKGYEEDTFEIVNELIKLSSGGTKNYKNSVSSWLETTTHNVDCEEKTSALKLLFENSKVALIYGAAGTGKSTMINHISNFFKEKKKIFLANTNPAVDNLKRKVTAPNCEFKTLTKFLSKYNTSTNYDLIFVDESSTVSNSNMLEMVNKASYELLVLVGDIYQIESIRFGNWFSIVKSFINKQSVFELTKPYRSNNDNLLTYWERVRNIEDNIIELSSKKQYSVTLDESIFENL</sequence>
<accession>A0A937FY91</accession>
<dbReference type="SUPFAM" id="SSF52540">
    <property type="entry name" value="P-loop containing nucleoside triphosphate hydrolases"/>
    <property type="match status" value="1"/>
</dbReference>
<dbReference type="Gene3D" id="3.40.50.300">
    <property type="entry name" value="P-loop containing nucleotide triphosphate hydrolases"/>
    <property type="match status" value="1"/>
</dbReference>
<name>A0A937FY91_9BACT</name>
<reference evidence="1" key="1">
    <citation type="submission" date="2021-01" db="EMBL/GenBank/DDBJ databases">
        <title>Fulvivirga kasyanovii gen. nov., sp nov., a novel member of the phylum Bacteroidetes isolated from seawater in a mussel farm.</title>
        <authorList>
            <person name="Zhao L.-H."/>
            <person name="Wang Z.-J."/>
        </authorList>
    </citation>
    <scope>NUCLEOTIDE SEQUENCE</scope>
    <source>
        <strain evidence="1">29W222</strain>
    </source>
</reference>
<evidence type="ECO:0000313" key="2">
    <source>
        <dbReference type="Proteomes" id="UP000614216"/>
    </source>
</evidence>
<gene>
    <name evidence="1" type="ORF">JMN32_10395</name>
</gene>
<dbReference type="EMBL" id="JAEUGD010000032">
    <property type="protein sequence ID" value="MBL6446723.1"/>
    <property type="molecule type" value="Genomic_DNA"/>
</dbReference>
<protein>
    <submittedName>
        <fullName evidence="1">AAA family ATPase</fullName>
    </submittedName>
</protein>
<comment type="caution">
    <text evidence="1">The sequence shown here is derived from an EMBL/GenBank/DDBJ whole genome shotgun (WGS) entry which is preliminary data.</text>
</comment>
<organism evidence="1 2">
    <name type="scientific">Fulvivirga marina</name>
    <dbReference type="NCBI Taxonomy" id="2494733"/>
    <lineage>
        <taxon>Bacteria</taxon>
        <taxon>Pseudomonadati</taxon>
        <taxon>Bacteroidota</taxon>
        <taxon>Cytophagia</taxon>
        <taxon>Cytophagales</taxon>
        <taxon>Fulvivirgaceae</taxon>
        <taxon>Fulvivirga</taxon>
    </lineage>
</organism>
<dbReference type="InterPro" id="IPR027417">
    <property type="entry name" value="P-loop_NTPase"/>
</dbReference>
<dbReference type="AlphaFoldDB" id="A0A937FY91"/>
<dbReference type="Pfam" id="PF13604">
    <property type="entry name" value="AAA_30"/>
    <property type="match status" value="1"/>
</dbReference>
<dbReference type="Proteomes" id="UP000614216">
    <property type="component" value="Unassembled WGS sequence"/>
</dbReference>
<proteinExistence type="predicted"/>
<dbReference type="RefSeq" id="WP_202856270.1">
    <property type="nucleotide sequence ID" value="NZ_JAEUGD010000032.1"/>
</dbReference>
<evidence type="ECO:0000313" key="1">
    <source>
        <dbReference type="EMBL" id="MBL6446723.1"/>
    </source>
</evidence>
<keyword evidence="2" id="KW-1185">Reference proteome</keyword>